<evidence type="ECO:0000313" key="6">
    <source>
        <dbReference type="Proteomes" id="UP000775213"/>
    </source>
</evidence>
<protein>
    <recommendedName>
        <fullName evidence="4">Fcf2 pre-rRNA processing C-terminal domain-containing protein</fullName>
    </recommendedName>
</protein>
<dbReference type="EMBL" id="JAGFBR010000019">
    <property type="protein sequence ID" value="KAH0448504.1"/>
    <property type="molecule type" value="Genomic_DNA"/>
</dbReference>
<dbReference type="GO" id="GO:0006396">
    <property type="term" value="P:RNA processing"/>
    <property type="evidence" value="ECO:0007669"/>
    <property type="project" value="TreeGrafter"/>
</dbReference>
<dbReference type="AlphaFoldDB" id="A0AAV7FYK3"/>
<keyword evidence="6" id="KW-1185">Reference proteome</keyword>
<evidence type="ECO:0000259" key="4">
    <source>
        <dbReference type="Pfam" id="PF08698"/>
    </source>
</evidence>
<evidence type="ECO:0000256" key="3">
    <source>
        <dbReference type="SAM" id="MobiDB-lite"/>
    </source>
</evidence>
<reference evidence="5 6" key="1">
    <citation type="journal article" date="2021" name="Hortic Res">
        <title>Chromosome-scale assembly of the Dendrobium chrysotoxum genome enhances the understanding of orchid evolution.</title>
        <authorList>
            <person name="Zhang Y."/>
            <person name="Zhang G.Q."/>
            <person name="Zhang D."/>
            <person name="Liu X.D."/>
            <person name="Xu X.Y."/>
            <person name="Sun W.H."/>
            <person name="Yu X."/>
            <person name="Zhu X."/>
            <person name="Wang Z.W."/>
            <person name="Zhao X."/>
            <person name="Zhong W.Y."/>
            <person name="Chen H."/>
            <person name="Yin W.L."/>
            <person name="Huang T."/>
            <person name="Niu S.C."/>
            <person name="Liu Z.J."/>
        </authorList>
    </citation>
    <scope>NUCLEOTIDE SEQUENCE [LARGE SCALE GENOMIC DNA]</scope>
    <source>
        <strain evidence="5">Lindl</strain>
    </source>
</reference>
<keyword evidence="2" id="KW-0539">Nucleus</keyword>
<dbReference type="Pfam" id="PF08698">
    <property type="entry name" value="Fcf2"/>
    <property type="match status" value="1"/>
</dbReference>
<dbReference type="GO" id="GO:0005730">
    <property type="term" value="C:nucleolus"/>
    <property type="evidence" value="ECO:0007669"/>
    <property type="project" value="UniProtKB-SubCell"/>
</dbReference>
<gene>
    <name evidence="5" type="ORF">IEQ34_022304</name>
</gene>
<accession>A0AAV7FYK3</accession>
<comment type="subcellular location">
    <subcellularLocation>
        <location evidence="1">Nucleus</location>
        <location evidence="1">Nucleolus</location>
    </subcellularLocation>
</comment>
<evidence type="ECO:0000256" key="2">
    <source>
        <dbReference type="ARBA" id="ARBA00023242"/>
    </source>
</evidence>
<dbReference type="PANTHER" id="PTHR21686:SF12">
    <property type="entry name" value="DEOXYNUCLEOTIDYLTRANSFERASE TERMINAL-INTERACTING PROTEIN 2"/>
    <property type="match status" value="1"/>
</dbReference>
<dbReference type="PANTHER" id="PTHR21686">
    <property type="entry name" value="DEOXYNUCLEOTIDYLTRANSFERASE TERMINAL-INTERACTING PROTEIN 2"/>
    <property type="match status" value="1"/>
</dbReference>
<organism evidence="5 6">
    <name type="scientific">Dendrobium chrysotoxum</name>
    <name type="common">Orchid</name>
    <dbReference type="NCBI Taxonomy" id="161865"/>
    <lineage>
        <taxon>Eukaryota</taxon>
        <taxon>Viridiplantae</taxon>
        <taxon>Streptophyta</taxon>
        <taxon>Embryophyta</taxon>
        <taxon>Tracheophyta</taxon>
        <taxon>Spermatophyta</taxon>
        <taxon>Magnoliopsida</taxon>
        <taxon>Liliopsida</taxon>
        <taxon>Asparagales</taxon>
        <taxon>Orchidaceae</taxon>
        <taxon>Epidendroideae</taxon>
        <taxon>Malaxideae</taxon>
        <taxon>Dendrobiinae</taxon>
        <taxon>Dendrobium</taxon>
    </lineage>
</organism>
<name>A0AAV7FYK3_DENCH</name>
<feature type="domain" description="Fcf2 pre-rRNA processing C-terminal" evidence="4">
    <location>
        <begin position="164"/>
        <end position="206"/>
    </location>
</feature>
<evidence type="ECO:0000313" key="5">
    <source>
        <dbReference type="EMBL" id="KAH0448504.1"/>
    </source>
</evidence>
<evidence type="ECO:0000256" key="1">
    <source>
        <dbReference type="ARBA" id="ARBA00004604"/>
    </source>
</evidence>
<dbReference type="InterPro" id="IPR039883">
    <property type="entry name" value="Fcf2/DNTTIP2"/>
</dbReference>
<dbReference type="Proteomes" id="UP000775213">
    <property type="component" value="Unassembled WGS sequence"/>
</dbReference>
<dbReference type="InterPro" id="IPR014810">
    <property type="entry name" value="Fcf2_C"/>
</dbReference>
<dbReference type="GO" id="GO:0003723">
    <property type="term" value="F:RNA binding"/>
    <property type="evidence" value="ECO:0007669"/>
    <property type="project" value="TreeGrafter"/>
</dbReference>
<sequence>MILLMMLSKNTGFGFPFSISFGFVPSHECRVLHGFFFVAVRLRSFDDVPFLLHLKLRYFLIGSNNGSSLAVKKETTIGLSWAPKVSMPSSGKKDNLVDSLSLSETSIWKAGSELVDGLYVPPREPKKLNKLLRKSMKDTTGKSWFDMPAPIITPELKTDLEILKVGTVVEPASEFFSGRLTKRERKSTLADELLSDSTFQTYRKRKVKEVNESRRPGGVGKWKIKGKATWKRANERRGR</sequence>
<feature type="region of interest" description="Disordered" evidence="3">
    <location>
        <begin position="208"/>
        <end position="239"/>
    </location>
</feature>
<proteinExistence type="predicted"/>
<comment type="caution">
    <text evidence="5">The sequence shown here is derived from an EMBL/GenBank/DDBJ whole genome shotgun (WGS) entry which is preliminary data.</text>
</comment>